<dbReference type="RefSeq" id="XP_030844786.1">
    <property type="nucleotide sequence ID" value="XM_030988926.1"/>
</dbReference>
<dbReference type="PANTHER" id="PTHR24126:SF14">
    <property type="entry name" value="ANK_REP_REGION DOMAIN-CONTAINING PROTEIN"/>
    <property type="match status" value="1"/>
</dbReference>
<reference evidence="5" key="1">
    <citation type="submission" date="2015-02" db="EMBL/GenBank/DDBJ databases">
        <title>Genome sequencing for Strongylocentrotus purpuratus.</title>
        <authorList>
            <person name="Murali S."/>
            <person name="Liu Y."/>
            <person name="Vee V."/>
            <person name="English A."/>
            <person name="Wang M."/>
            <person name="Skinner E."/>
            <person name="Han Y."/>
            <person name="Muzny D.M."/>
            <person name="Worley K.C."/>
            <person name="Gibbs R.A."/>
        </authorList>
    </citation>
    <scope>NUCLEOTIDE SEQUENCE</scope>
</reference>
<evidence type="ECO:0000313" key="4">
    <source>
        <dbReference type="EnsemblMetazoa" id="XP_030844786"/>
    </source>
</evidence>
<evidence type="ECO:0000256" key="1">
    <source>
        <dbReference type="ARBA" id="ARBA00022737"/>
    </source>
</evidence>
<protein>
    <submittedName>
        <fullName evidence="4">Uncharacterized protein</fullName>
    </submittedName>
</protein>
<evidence type="ECO:0000256" key="3">
    <source>
        <dbReference type="PROSITE-ProRule" id="PRU00023"/>
    </source>
</evidence>
<dbReference type="InterPro" id="IPR002110">
    <property type="entry name" value="Ankyrin_rpt"/>
</dbReference>
<dbReference type="EnsemblMetazoa" id="XM_030988926">
    <property type="protein sequence ID" value="XP_030844786"/>
    <property type="gene ID" value="LOC764648"/>
</dbReference>
<evidence type="ECO:0000313" key="5">
    <source>
        <dbReference type="Proteomes" id="UP000007110"/>
    </source>
</evidence>
<reference evidence="4" key="2">
    <citation type="submission" date="2021-01" db="UniProtKB">
        <authorList>
            <consortium name="EnsemblMetazoa"/>
        </authorList>
    </citation>
    <scope>IDENTIFICATION</scope>
</reference>
<dbReference type="InterPro" id="IPR036770">
    <property type="entry name" value="Ankyrin_rpt-contain_sf"/>
</dbReference>
<feature type="repeat" description="ANK" evidence="3">
    <location>
        <begin position="145"/>
        <end position="177"/>
    </location>
</feature>
<feature type="repeat" description="ANK" evidence="3">
    <location>
        <begin position="45"/>
        <end position="77"/>
    </location>
</feature>
<dbReference type="PRINTS" id="PR01415">
    <property type="entry name" value="ANKYRIN"/>
</dbReference>
<feature type="repeat" description="ANK" evidence="3">
    <location>
        <begin position="178"/>
        <end position="210"/>
    </location>
</feature>
<dbReference type="SUPFAM" id="SSF48403">
    <property type="entry name" value="Ankyrin repeat"/>
    <property type="match status" value="1"/>
</dbReference>
<dbReference type="SMART" id="SM00248">
    <property type="entry name" value="ANK"/>
    <property type="match status" value="7"/>
</dbReference>
<dbReference type="PROSITE" id="PS50088">
    <property type="entry name" value="ANK_REPEAT"/>
    <property type="match status" value="6"/>
</dbReference>
<sequence>MIGAHINTCDNKGDTPLHRASQKGHLEVVKYLIGIGAQIDRPNKLGTTALLTASLYGHLDVVDYLVGQGGQVGGGNNKGVTALQCASHQGHLDVVEYLISHGVQVDRGDNDGVTPLHAASQNNHLDVVKYLIGNGAQIDTCDNSQGQTPLHSASMKGNLDVVDYLVGQGAQIDKPNKAGTTARLFATTYGHLDIVQYLVGKAAKIDKPNETGSTALHAALTNVHLDEAQRSMGLGQGAQEEGGDDNDTTPLHSASYEDHLGIVQLLNSEQAQRKEASHKGSGSVSEASTAMASMSLKVFTNGIVYQEDLAKVIDNREQLGVILLNVAKALDEVPHGRLLHKLDFYNIRNSNHAWIADFLRYRTQQVVLEEPSLPSSMWHLEFRRVASSAQCHFCYQSWNTEASSGIPSPKPTSLDMIQRRYARFVCNEHHRTSSVTAICSTNYSDHLCKKGEASQRAHEQKLQVPYARTQVLQKSFFPDATRL</sequence>
<dbReference type="InParanoid" id="A0A7M7P174"/>
<dbReference type="Pfam" id="PF13637">
    <property type="entry name" value="Ank_4"/>
    <property type="match status" value="1"/>
</dbReference>
<organism evidence="4 5">
    <name type="scientific">Strongylocentrotus purpuratus</name>
    <name type="common">Purple sea urchin</name>
    <dbReference type="NCBI Taxonomy" id="7668"/>
    <lineage>
        <taxon>Eukaryota</taxon>
        <taxon>Metazoa</taxon>
        <taxon>Echinodermata</taxon>
        <taxon>Eleutherozoa</taxon>
        <taxon>Echinozoa</taxon>
        <taxon>Echinoidea</taxon>
        <taxon>Euechinoidea</taxon>
        <taxon>Echinacea</taxon>
        <taxon>Camarodonta</taxon>
        <taxon>Echinidea</taxon>
        <taxon>Strongylocentrotidae</taxon>
        <taxon>Strongylocentrotus</taxon>
    </lineage>
</organism>
<keyword evidence="2 3" id="KW-0040">ANK repeat</keyword>
<accession>A0A7M7P174</accession>
<dbReference type="GeneID" id="764648"/>
<dbReference type="PROSITE" id="PS50297">
    <property type="entry name" value="ANK_REP_REGION"/>
    <property type="match status" value="4"/>
</dbReference>
<keyword evidence="5" id="KW-1185">Reference proteome</keyword>
<dbReference type="Pfam" id="PF12796">
    <property type="entry name" value="Ank_2"/>
    <property type="match status" value="2"/>
</dbReference>
<feature type="repeat" description="ANK" evidence="3">
    <location>
        <begin position="12"/>
        <end position="44"/>
    </location>
</feature>
<name>A0A7M7P174_STRPU</name>
<dbReference type="Gene3D" id="1.25.40.20">
    <property type="entry name" value="Ankyrin repeat-containing domain"/>
    <property type="match status" value="3"/>
</dbReference>
<dbReference type="OrthoDB" id="539213at2759"/>
<dbReference type="AlphaFoldDB" id="A0A7M7P174"/>
<dbReference type="PANTHER" id="PTHR24126">
    <property type="entry name" value="ANKYRIN REPEAT, PH AND SEC7 DOMAIN CONTAINING PROTEIN SECG-RELATED"/>
    <property type="match status" value="1"/>
</dbReference>
<keyword evidence="1" id="KW-0677">Repeat</keyword>
<feature type="repeat" description="ANK" evidence="3">
    <location>
        <begin position="78"/>
        <end position="110"/>
    </location>
</feature>
<dbReference type="Proteomes" id="UP000007110">
    <property type="component" value="Unassembled WGS sequence"/>
</dbReference>
<feature type="repeat" description="ANK" evidence="3">
    <location>
        <begin position="111"/>
        <end position="143"/>
    </location>
</feature>
<proteinExistence type="predicted"/>
<evidence type="ECO:0000256" key="2">
    <source>
        <dbReference type="ARBA" id="ARBA00023043"/>
    </source>
</evidence>
<dbReference type="KEGG" id="spu:764648"/>